<accession>A0A378WE85</accession>
<organism evidence="3 4">
    <name type="scientific">Mycolicibacterium senegalense</name>
    <dbReference type="NCBI Taxonomy" id="1796"/>
    <lineage>
        <taxon>Bacteria</taxon>
        <taxon>Bacillati</taxon>
        <taxon>Actinomycetota</taxon>
        <taxon>Actinomycetes</taxon>
        <taxon>Mycobacteriales</taxon>
        <taxon>Mycobacteriaceae</taxon>
        <taxon>Mycolicibacterium</taxon>
    </lineage>
</organism>
<evidence type="ECO:0000313" key="3">
    <source>
        <dbReference type="EMBL" id="SUA32210.1"/>
    </source>
</evidence>
<dbReference type="AlphaFoldDB" id="A0A378WE85"/>
<dbReference type="RefSeq" id="WP_036388375.1">
    <property type="nucleotide sequence ID" value="NZ_CP081000.1"/>
</dbReference>
<dbReference type="InterPro" id="IPR019910">
    <property type="entry name" value="Lucif-like_OxRdtase_MSMEG_4879"/>
</dbReference>
<dbReference type="SUPFAM" id="SSF51679">
    <property type="entry name" value="Bacterial luciferase-like"/>
    <property type="match status" value="1"/>
</dbReference>
<dbReference type="GO" id="GO:0004497">
    <property type="term" value="F:monooxygenase activity"/>
    <property type="evidence" value="ECO:0007669"/>
    <property type="project" value="UniProtKB-KW"/>
</dbReference>
<dbReference type="Proteomes" id="UP000254945">
    <property type="component" value="Unassembled WGS sequence"/>
</dbReference>
<dbReference type="Pfam" id="PF00296">
    <property type="entry name" value="Bac_luciferase"/>
    <property type="match status" value="1"/>
</dbReference>
<dbReference type="InterPro" id="IPR050564">
    <property type="entry name" value="F420-G6PD/mer"/>
</dbReference>
<dbReference type="STRING" id="1796.ABW05_06235"/>
<evidence type="ECO:0000313" key="4">
    <source>
        <dbReference type="Proteomes" id="UP000254945"/>
    </source>
</evidence>
<gene>
    <name evidence="3" type="ORF">NCTC4524_05616</name>
</gene>
<keyword evidence="1" id="KW-0560">Oxidoreductase</keyword>
<dbReference type="PANTHER" id="PTHR43244:SF1">
    <property type="entry name" value="5,10-METHYLENETETRAHYDROMETHANOPTERIN REDUCTASE"/>
    <property type="match status" value="1"/>
</dbReference>
<sequence length="309" mass="32388">MRIGLSGGAASVDRMISQAQEAEAEGFSSLWYASGVAGDPLVAMAMAGRATQSIELGTAVLQTYPCHPLLQANRVIAAANAMGRPGLCLGLGPSHEPIVRDVLGLSYDHPARNTAEYVRIVSPLLRGEDVDVDGNDWSAHSAGRAARPDQPVPLLLSALSPRMLRIAAQFADGVVLWMASRQALESRITPALATATAEFGRPRPRIVAGLPVAVHDDADEARNAVAANAVSYAGMRNYEQIIRAGGGTSAADVAIVGSESQVHHQLQALLDAGATDVWAQPVAVGTDRAERSASVRRARALLGALARER</sequence>
<dbReference type="InterPro" id="IPR036661">
    <property type="entry name" value="Luciferase-like_sf"/>
</dbReference>
<name>A0A378WE85_9MYCO</name>
<proteinExistence type="predicted"/>
<dbReference type="InterPro" id="IPR011251">
    <property type="entry name" value="Luciferase-like_dom"/>
</dbReference>
<evidence type="ECO:0000256" key="1">
    <source>
        <dbReference type="ARBA" id="ARBA00023002"/>
    </source>
</evidence>
<keyword evidence="3" id="KW-0503">Monooxygenase</keyword>
<dbReference type="EMBL" id="UGQQ01000003">
    <property type="protein sequence ID" value="SUA32210.1"/>
    <property type="molecule type" value="Genomic_DNA"/>
</dbReference>
<dbReference type="NCBIfam" id="TIGR03564">
    <property type="entry name" value="F420_MSMEG_4879"/>
    <property type="match status" value="1"/>
</dbReference>
<evidence type="ECO:0000259" key="2">
    <source>
        <dbReference type="Pfam" id="PF00296"/>
    </source>
</evidence>
<dbReference type="Gene3D" id="3.20.20.30">
    <property type="entry name" value="Luciferase-like domain"/>
    <property type="match status" value="1"/>
</dbReference>
<reference evidence="3 4" key="1">
    <citation type="submission" date="2018-06" db="EMBL/GenBank/DDBJ databases">
        <authorList>
            <consortium name="Pathogen Informatics"/>
            <person name="Doyle S."/>
        </authorList>
    </citation>
    <scope>NUCLEOTIDE SEQUENCE [LARGE SCALE GENOMIC DNA]</scope>
    <source>
        <strain evidence="3 4">NCTC4524</strain>
    </source>
</reference>
<dbReference type="GO" id="GO:0016705">
    <property type="term" value="F:oxidoreductase activity, acting on paired donors, with incorporation or reduction of molecular oxygen"/>
    <property type="evidence" value="ECO:0007669"/>
    <property type="project" value="InterPro"/>
</dbReference>
<feature type="domain" description="Luciferase-like" evidence="2">
    <location>
        <begin position="8"/>
        <end position="286"/>
    </location>
</feature>
<protein>
    <submittedName>
        <fullName evidence="3">Luciferase-like monooxygenase</fullName>
    </submittedName>
</protein>
<dbReference type="PANTHER" id="PTHR43244">
    <property type="match status" value="1"/>
</dbReference>